<dbReference type="AlphaFoldDB" id="A0AAE5W966"/>
<accession>A0AAE5W966</accession>
<dbReference type="Proteomes" id="UP000242704">
    <property type="component" value="Unassembled WGS sequence"/>
</dbReference>
<dbReference type="RefSeq" id="WP_107360479.1">
    <property type="nucleotide sequence ID" value="NZ_PYZV01000014.1"/>
</dbReference>
<dbReference type="EMBL" id="PZBZ01000006">
    <property type="protein sequence ID" value="PTG16720.1"/>
    <property type="molecule type" value="Genomic_DNA"/>
</dbReference>
<dbReference type="PROSITE" id="PS00614">
    <property type="entry name" value="IGPS"/>
    <property type="match status" value="1"/>
</dbReference>
<organism evidence="11 12">
    <name type="scientific">Staphylococcus chromogenes</name>
    <name type="common">Staphylococcus hyicus subsp. chromogenes</name>
    <dbReference type="NCBI Taxonomy" id="46126"/>
    <lineage>
        <taxon>Bacteria</taxon>
        <taxon>Bacillati</taxon>
        <taxon>Bacillota</taxon>
        <taxon>Bacilli</taxon>
        <taxon>Bacillales</taxon>
        <taxon>Staphylococcaceae</taxon>
        <taxon>Staphylococcus</taxon>
    </lineage>
</organism>
<reference evidence="11 12" key="1">
    <citation type="journal article" date="2016" name="Front. Microbiol.">
        <title>Comprehensive Phylogenetic Analysis of Bovine Non-aureus Staphylococci Species Based on Whole-Genome Sequencing.</title>
        <authorList>
            <person name="Naushad S."/>
            <person name="Barkema H.W."/>
            <person name="Luby C."/>
            <person name="Condas L.A."/>
            <person name="Nobrega D.B."/>
            <person name="Carson D.A."/>
            <person name="De Buck J."/>
        </authorList>
    </citation>
    <scope>NUCLEOTIDE SEQUENCE [LARGE SCALE GENOMIC DNA]</scope>
    <source>
        <strain evidence="11 12">SNUC 505</strain>
    </source>
</reference>
<evidence type="ECO:0000256" key="7">
    <source>
        <dbReference type="ARBA" id="ARBA00023141"/>
    </source>
</evidence>
<comment type="catalytic activity">
    <reaction evidence="1 9">
        <text>1-(2-carboxyphenylamino)-1-deoxy-D-ribulose 5-phosphate + H(+) = (1S,2R)-1-C-(indol-3-yl)glycerol 3-phosphate + CO2 + H2O</text>
        <dbReference type="Rhea" id="RHEA:23476"/>
        <dbReference type="ChEBI" id="CHEBI:15377"/>
        <dbReference type="ChEBI" id="CHEBI:15378"/>
        <dbReference type="ChEBI" id="CHEBI:16526"/>
        <dbReference type="ChEBI" id="CHEBI:58613"/>
        <dbReference type="ChEBI" id="CHEBI:58866"/>
        <dbReference type="EC" id="4.1.1.48"/>
    </reaction>
</comment>
<keyword evidence="5 9" id="KW-0210">Decarboxylase</keyword>
<gene>
    <name evidence="9" type="primary">trpC</name>
    <name evidence="11" type="ORF">BU653_01810</name>
</gene>
<dbReference type="GO" id="GO:0004640">
    <property type="term" value="F:phosphoribosylanthranilate isomerase activity"/>
    <property type="evidence" value="ECO:0007669"/>
    <property type="project" value="TreeGrafter"/>
</dbReference>
<proteinExistence type="inferred from homology"/>
<comment type="similarity">
    <text evidence="3 9">Belongs to the TrpC family.</text>
</comment>
<dbReference type="PANTHER" id="PTHR22854">
    <property type="entry name" value="TRYPTOPHAN BIOSYNTHESIS PROTEIN"/>
    <property type="match status" value="1"/>
</dbReference>
<feature type="domain" description="Indole-3-glycerol phosphate synthase" evidence="10">
    <location>
        <begin position="5"/>
        <end position="246"/>
    </location>
</feature>
<evidence type="ECO:0000313" key="12">
    <source>
        <dbReference type="Proteomes" id="UP000242704"/>
    </source>
</evidence>
<keyword evidence="4 9" id="KW-0028">Amino-acid biosynthesis</keyword>
<evidence type="ECO:0000256" key="4">
    <source>
        <dbReference type="ARBA" id="ARBA00022605"/>
    </source>
</evidence>
<dbReference type="PANTHER" id="PTHR22854:SF2">
    <property type="entry name" value="INDOLE-3-GLYCEROL-PHOSPHATE SYNTHASE"/>
    <property type="match status" value="1"/>
</dbReference>
<dbReference type="GO" id="GO:0004425">
    <property type="term" value="F:indole-3-glycerol-phosphate synthase activity"/>
    <property type="evidence" value="ECO:0007669"/>
    <property type="project" value="UniProtKB-UniRule"/>
</dbReference>
<sequence>MNILDEIVLYKKRLLNEGYYEQKRQTLPSVDVSHKSKLIDQLRESDCIEVIAEIKSKSPTVSNIPERNLEEQILAYQKGGAAAISILTDEHYFNGSFERLVDLTKKTTLPVLCKDFIIDERQIDVAKQAGASIILLIVHILTDEAIQRLYDYARQLNLEVLVEVHSTEELKRAHQLQPNLIGVNNRDLERFITDVTHTNTILESKREDIFYISESGIKTTRDIEQLVPSGIHGVLIGESLMKASDPVLLLQSFKYQRI</sequence>
<evidence type="ECO:0000256" key="3">
    <source>
        <dbReference type="ARBA" id="ARBA00008737"/>
    </source>
</evidence>
<dbReference type="SUPFAM" id="SSF51366">
    <property type="entry name" value="Ribulose-phoshate binding barrel"/>
    <property type="match status" value="1"/>
</dbReference>
<keyword evidence="6 9" id="KW-0822">Tryptophan biosynthesis</keyword>
<evidence type="ECO:0000256" key="2">
    <source>
        <dbReference type="ARBA" id="ARBA00004696"/>
    </source>
</evidence>
<dbReference type="InterPro" id="IPR045186">
    <property type="entry name" value="Indole-3-glycerol_P_synth"/>
</dbReference>
<dbReference type="NCBIfam" id="NF001371">
    <property type="entry name" value="PRK00278.1-3"/>
    <property type="match status" value="1"/>
</dbReference>
<dbReference type="InterPro" id="IPR013785">
    <property type="entry name" value="Aldolase_TIM"/>
</dbReference>
<dbReference type="GO" id="GO:0000162">
    <property type="term" value="P:L-tryptophan biosynthetic process"/>
    <property type="evidence" value="ECO:0007669"/>
    <property type="project" value="UniProtKB-UniRule"/>
</dbReference>
<evidence type="ECO:0000259" key="10">
    <source>
        <dbReference type="Pfam" id="PF00218"/>
    </source>
</evidence>
<dbReference type="CDD" id="cd00331">
    <property type="entry name" value="IGPS"/>
    <property type="match status" value="1"/>
</dbReference>
<evidence type="ECO:0000256" key="9">
    <source>
        <dbReference type="HAMAP-Rule" id="MF_00134"/>
    </source>
</evidence>
<dbReference type="FunFam" id="3.20.20.70:FF:000024">
    <property type="entry name" value="Indole-3-glycerol phosphate synthase"/>
    <property type="match status" value="1"/>
</dbReference>
<keyword evidence="8 9" id="KW-0456">Lyase</keyword>
<evidence type="ECO:0000313" key="11">
    <source>
        <dbReference type="EMBL" id="PTG16720.1"/>
    </source>
</evidence>
<dbReference type="EC" id="4.1.1.48" evidence="9"/>
<evidence type="ECO:0000256" key="8">
    <source>
        <dbReference type="ARBA" id="ARBA00023239"/>
    </source>
</evidence>
<dbReference type="InterPro" id="IPR011060">
    <property type="entry name" value="RibuloseP-bd_barrel"/>
</dbReference>
<evidence type="ECO:0000256" key="5">
    <source>
        <dbReference type="ARBA" id="ARBA00022793"/>
    </source>
</evidence>
<keyword evidence="7 9" id="KW-0057">Aromatic amino acid biosynthesis</keyword>
<dbReference type="Pfam" id="PF00218">
    <property type="entry name" value="IGPS"/>
    <property type="match status" value="1"/>
</dbReference>
<evidence type="ECO:0000256" key="1">
    <source>
        <dbReference type="ARBA" id="ARBA00001633"/>
    </source>
</evidence>
<evidence type="ECO:0000256" key="6">
    <source>
        <dbReference type="ARBA" id="ARBA00022822"/>
    </source>
</evidence>
<dbReference type="InterPro" id="IPR001468">
    <property type="entry name" value="Indole-3-GlycerolPSynthase_CS"/>
</dbReference>
<comment type="caution">
    <text evidence="11">The sequence shown here is derived from an EMBL/GenBank/DDBJ whole genome shotgun (WGS) entry which is preliminary data.</text>
</comment>
<protein>
    <recommendedName>
        <fullName evidence="9">Indole-3-glycerol phosphate synthase</fullName>
        <shortName evidence="9">IGPS</shortName>
        <ecNumber evidence="9">4.1.1.48</ecNumber>
    </recommendedName>
</protein>
<name>A0AAE5W966_STACR</name>
<comment type="pathway">
    <text evidence="2 9">Amino-acid biosynthesis; L-tryptophan biosynthesis; L-tryptophan from chorismate: step 4/5.</text>
</comment>
<dbReference type="Gene3D" id="3.20.20.70">
    <property type="entry name" value="Aldolase class I"/>
    <property type="match status" value="1"/>
</dbReference>
<dbReference type="InterPro" id="IPR013798">
    <property type="entry name" value="Indole-3-glycerol_P_synth_dom"/>
</dbReference>
<dbReference type="HAMAP" id="MF_00134_B">
    <property type="entry name" value="IGPS_B"/>
    <property type="match status" value="1"/>
</dbReference>